<comment type="subcellular location">
    <subcellularLocation>
        <location evidence="9">Cytoplasm</location>
    </subcellularLocation>
</comment>
<feature type="domain" description="tRNA-specific 2-thiouridylase MnmA-like C-terminal" evidence="10">
    <location>
        <begin position="287"/>
        <end position="345"/>
    </location>
</feature>
<feature type="binding site" evidence="9">
    <location>
        <position position="115"/>
    </location>
    <ligand>
        <name>ATP</name>
        <dbReference type="ChEBI" id="CHEBI:30616"/>
    </ligand>
</feature>
<dbReference type="InterPro" id="IPR014729">
    <property type="entry name" value="Rossmann-like_a/b/a_fold"/>
</dbReference>
<name>A0A926F7B5_9BACT</name>
<evidence type="ECO:0000313" key="12">
    <source>
        <dbReference type="EMBL" id="MBC8593224.1"/>
    </source>
</evidence>
<reference evidence="12" key="1">
    <citation type="submission" date="2020-08" db="EMBL/GenBank/DDBJ databases">
        <title>Genome public.</title>
        <authorList>
            <person name="Liu C."/>
            <person name="Sun Q."/>
        </authorList>
    </citation>
    <scope>NUCLEOTIDE SEQUENCE</scope>
    <source>
        <strain evidence="12">N12</strain>
    </source>
</reference>
<keyword evidence="1 9" id="KW-0820">tRNA-binding</keyword>
<dbReference type="PANTHER" id="PTHR11933">
    <property type="entry name" value="TRNA 5-METHYLAMINOMETHYL-2-THIOURIDYLATE -METHYLTRANSFERASE"/>
    <property type="match status" value="1"/>
</dbReference>
<keyword evidence="4 9" id="KW-0547">Nucleotide-binding</keyword>
<dbReference type="InterPro" id="IPR046885">
    <property type="entry name" value="MnmA-like_C"/>
</dbReference>
<dbReference type="GO" id="GO:0000049">
    <property type="term" value="F:tRNA binding"/>
    <property type="evidence" value="ECO:0007669"/>
    <property type="project" value="UniProtKB-KW"/>
</dbReference>
<gene>
    <name evidence="9 12" type="primary">mnmA</name>
    <name evidence="12" type="ORF">H8744_08160</name>
</gene>
<keyword evidence="2 9" id="KW-0808">Transferase</keyword>
<evidence type="ECO:0000256" key="8">
    <source>
        <dbReference type="ARBA" id="ARBA00051542"/>
    </source>
</evidence>
<dbReference type="NCBIfam" id="NF011258">
    <property type="entry name" value="PRK14664.1"/>
    <property type="match status" value="1"/>
</dbReference>
<dbReference type="Pfam" id="PF20259">
    <property type="entry name" value="tRNA_Me_trans_M"/>
    <property type="match status" value="1"/>
</dbReference>
<keyword evidence="9" id="KW-0963">Cytoplasm</keyword>
<evidence type="ECO:0000313" key="13">
    <source>
        <dbReference type="Proteomes" id="UP000651085"/>
    </source>
</evidence>
<dbReference type="Pfam" id="PF03054">
    <property type="entry name" value="tRNA_Me_trans"/>
    <property type="match status" value="1"/>
</dbReference>
<dbReference type="InterPro" id="IPR004506">
    <property type="entry name" value="MnmA-like"/>
</dbReference>
<dbReference type="NCBIfam" id="NF001138">
    <property type="entry name" value="PRK00143.1"/>
    <property type="match status" value="1"/>
</dbReference>
<evidence type="ECO:0000256" key="6">
    <source>
        <dbReference type="ARBA" id="ARBA00022884"/>
    </source>
</evidence>
<dbReference type="FunFam" id="2.30.30.280:FF:000001">
    <property type="entry name" value="tRNA-specific 2-thiouridylase MnmA"/>
    <property type="match status" value="1"/>
</dbReference>
<feature type="region of interest" description="Interaction with tRNA" evidence="9">
    <location>
        <begin position="296"/>
        <end position="297"/>
    </location>
</feature>
<evidence type="ECO:0000256" key="2">
    <source>
        <dbReference type="ARBA" id="ARBA00022679"/>
    </source>
</evidence>
<dbReference type="EC" id="2.8.1.13" evidence="9"/>
<comment type="catalytic activity">
    <reaction evidence="8 9">
        <text>S-sulfanyl-L-cysteinyl-[protein] + uridine(34) in tRNA + AH2 + ATP = 2-thiouridine(34) in tRNA + L-cysteinyl-[protein] + A + AMP + diphosphate + H(+)</text>
        <dbReference type="Rhea" id="RHEA:47032"/>
        <dbReference type="Rhea" id="RHEA-COMP:10131"/>
        <dbReference type="Rhea" id="RHEA-COMP:11726"/>
        <dbReference type="Rhea" id="RHEA-COMP:11727"/>
        <dbReference type="Rhea" id="RHEA-COMP:11728"/>
        <dbReference type="ChEBI" id="CHEBI:13193"/>
        <dbReference type="ChEBI" id="CHEBI:15378"/>
        <dbReference type="ChEBI" id="CHEBI:17499"/>
        <dbReference type="ChEBI" id="CHEBI:29950"/>
        <dbReference type="ChEBI" id="CHEBI:30616"/>
        <dbReference type="ChEBI" id="CHEBI:33019"/>
        <dbReference type="ChEBI" id="CHEBI:61963"/>
        <dbReference type="ChEBI" id="CHEBI:65315"/>
        <dbReference type="ChEBI" id="CHEBI:87170"/>
        <dbReference type="ChEBI" id="CHEBI:456215"/>
        <dbReference type="EC" id="2.8.1.13"/>
    </reaction>
</comment>
<comment type="similarity">
    <text evidence="9">Belongs to the MnmA/TRMU family.</text>
</comment>
<dbReference type="Gene3D" id="3.40.50.620">
    <property type="entry name" value="HUPs"/>
    <property type="match status" value="1"/>
</dbReference>
<keyword evidence="13" id="KW-1185">Reference proteome</keyword>
<evidence type="ECO:0000259" key="11">
    <source>
        <dbReference type="Pfam" id="PF20259"/>
    </source>
</evidence>
<protein>
    <recommendedName>
        <fullName evidence="9">tRNA-specific 2-thiouridylase MnmA</fullName>
        <ecNumber evidence="9">2.8.1.13</ecNumber>
    </recommendedName>
</protein>
<dbReference type="Proteomes" id="UP000651085">
    <property type="component" value="Unassembled WGS sequence"/>
</dbReference>
<proteinExistence type="inferred from homology"/>
<dbReference type="PANTHER" id="PTHR11933:SF5">
    <property type="entry name" value="MITOCHONDRIAL TRNA-SPECIFIC 2-THIOURIDYLASE 1"/>
    <property type="match status" value="1"/>
</dbReference>
<dbReference type="Gene3D" id="2.30.30.280">
    <property type="entry name" value="Adenine nucleotide alpha hydrolases-like domains"/>
    <property type="match status" value="1"/>
</dbReference>
<evidence type="ECO:0000256" key="9">
    <source>
        <dbReference type="HAMAP-Rule" id="MF_00144"/>
    </source>
</evidence>
<dbReference type="HAMAP" id="MF_00144">
    <property type="entry name" value="tRNA_thiouridyl_MnmA"/>
    <property type="match status" value="1"/>
</dbReference>
<keyword evidence="5 9" id="KW-0067">ATP-binding</keyword>
<feature type="binding site" evidence="9">
    <location>
        <begin position="11"/>
        <end position="18"/>
    </location>
    <ligand>
        <name>ATP</name>
        <dbReference type="ChEBI" id="CHEBI:30616"/>
    </ligand>
</feature>
<feature type="region of interest" description="Interaction with tRNA" evidence="9">
    <location>
        <begin position="137"/>
        <end position="139"/>
    </location>
</feature>
<evidence type="ECO:0000259" key="10">
    <source>
        <dbReference type="Pfam" id="PF20258"/>
    </source>
</evidence>
<evidence type="ECO:0000256" key="5">
    <source>
        <dbReference type="ARBA" id="ARBA00022840"/>
    </source>
</evidence>
<sequence length="363" mass="41915">MKDRNKRVLVGMSGGIDSTATCLMLQEQGYEIIGVTMRVWGDEPQDARELAERMGIEHYVADERIPFKDTIVKNFIDEYRQGRTPNPCVMCNPLFKFRILTEWADKLDCAWIATGHYSRLEEKNNKIYIVAGDDDKKDQSYFLWRLGQDVLRRCIFPLGDYTKLKVREYLHEHGYEAKSKEGESMEVCFIKGDYRDFLREQYPELDREVGPGCFVNSEGVKLGQHKGFPYYTIGQRKGLEIALGKPAYVLKINPQKNTVMLGDAEQLRTKYMLLEQDCLVDEQEVLNCKDLAVRIRYRSRPIPCQVKRLEDGRLFVGFRAEASAITPGQSAVFYDNRWVLGGAFIASQRGIGLVIEQNKEWME</sequence>
<evidence type="ECO:0000256" key="7">
    <source>
        <dbReference type="ARBA" id="ARBA00023157"/>
    </source>
</evidence>
<dbReference type="GO" id="GO:0103016">
    <property type="term" value="F:tRNA-uridine 2-sulfurtransferase activity"/>
    <property type="evidence" value="ECO:0007669"/>
    <property type="project" value="UniProtKB-EC"/>
</dbReference>
<dbReference type="GO" id="GO:0005524">
    <property type="term" value="F:ATP binding"/>
    <property type="evidence" value="ECO:0007669"/>
    <property type="project" value="UniProtKB-KW"/>
</dbReference>
<dbReference type="CDD" id="cd01998">
    <property type="entry name" value="MnmA_TRMU-like"/>
    <property type="match status" value="1"/>
</dbReference>
<evidence type="ECO:0000256" key="3">
    <source>
        <dbReference type="ARBA" id="ARBA00022694"/>
    </source>
</evidence>
<evidence type="ECO:0000256" key="1">
    <source>
        <dbReference type="ARBA" id="ARBA00022555"/>
    </source>
</evidence>
<comment type="caution">
    <text evidence="9">Lacks conserved residue(s) required for the propagation of feature annotation.</text>
</comment>
<dbReference type="NCBIfam" id="TIGR00420">
    <property type="entry name" value="trmU"/>
    <property type="match status" value="1"/>
</dbReference>
<organism evidence="12 13">
    <name type="scientific">Jilunia laotingensis</name>
    <dbReference type="NCBI Taxonomy" id="2763675"/>
    <lineage>
        <taxon>Bacteria</taxon>
        <taxon>Pseudomonadati</taxon>
        <taxon>Bacteroidota</taxon>
        <taxon>Bacteroidia</taxon>
        <taxon>Bacteroidales</taxon>
        <taxon>Bacteroidaceae</taxon>
        <taxon>Jilunia</taxon>
    </lineage>
</organism>
<feature type="binding site" evidence="9">
    <location>
        <position position="37"/>
    </location>
    <ligand>
        <name>ATP</name>
        <dbReference type="ChEBI" id="CHEBI:30616"/>
    </ligand>
</feature>
<dbReference type="FunFam" id="3.40.50.620:FF:000210">
    <property type="entry name" value="tRNA-specific 2-thiouridylase MnmA"/>
    <property type="match status" value="1"/>
</dbReference>
<feature type="site" description="Interaction with tRNA" evidence="9">
    <location>
        <position position="329"/>
    </location>
</feature>
<dbReference type="GO" id="GO:0005737">
    <property type="term" value="C:cytoplasm"/>
    <property type="evidence" value="ECO:0007669"/>
    <property type="project" value="UniProtKB-SubCell"/>
</dbReference>
<feature type="domain" description="tRNA-specific 2-thiouridylase MnmA-like central" evidence="11">
    <location>
        <begin position="210"/>
        <end position="262"/>
    </location>
</feature>
<comment type="function">
    <text evidence="9">Catalyzes the 2-thiolation of uridine at the wobble position (U34) of tRNA, leading to the formation of s(2)U34.</text>
</comment>
<feature type="active site" description="Nucleophile" evidence="9">
    <location>
        <position position="91"/>
    </location>
</feature>
<dbReference type="RefSeq" id="WP_262434369.1">
    <property type="nucleotide sequence ID" value="NZ_JACRTF010000001.1"/>
</dbReference>
<dbReference type="EMBL" id="JACRTF010000001">
    <property type="protein sequence ID" value="MBC8593224.1"/>
    <property type="molecule type" value="Genomic_DNA"/>
</dbReference>
<dbReference type="SUPFAM" id="SSF52402">
    <property type="entry name" value="Adenine nucleotide alpha hydrolases-like"/>
    <property type="match status" value="1"/>
</dbReference>
<dbReference type="GO" id="GO:0002143">
    <property type="term" value="P:tRNA wobble position uridine thiolation"/>
    <property type="evidence" value="ECO:0007669"/>
    <property type="project" value="TreeGrafter"/>
</dbReference>
<evidence type="ECO:0000256" key="4">
    <source>
        <dbReference type="ARBA" id="ARBA00022741"/>
    </source>
</evidence>
<dbReference type="Gene3D" id="2.40.30.10">
    <property type="entry name" value="Translation factors"/>
    <property type="match status" value="1"/>
</dbReference>
<keyword evidence="3 9" id="KW-0819">tRNA processing</keyword>
<keyword evidence="6 9" id="KW-0694">RNA-binding</keyword>
<dbReference type="InterPro" id="IPR046884">
    <property type="entry name" value="MnmA-like_central"/>
</dbReference>
<feature type="disulfide bond" description="Alternate" evidence="9">
    <location>
        <begin position="91"/>
        <end position="188"/>
    </location>
</feature>
<dbReference type="Pfam" id="PF20258">
    <property type="entry name" value="tRNA_Me_trans_C"/>
    <property type="match status" value="1"/>
</dbReference>
<feature type="site" description="Interaction with tRNA" evidence="9">
    <location>
        <position position="116"/>
    </location>
</feature>
<dbReference type="InterPro" id="IPR023382">
    <property type="entry name" value="MnmA-like_central_sf"/>
</dbReference>
<dbReference type="AlphaFoldDB" id="A0A926F7B5"/>
<accession>A0A926F7B5</accession>
<feature type="active site" description="Cysteine persulfide intermediate" evidence="9">
    <location>
        <position position="188"/>
    </location>
</feature>
<keyword evidence="7 9" id="KW-1015">Disulfide bond</keyword>
<comment type="caution">
    <text evidence="12">The sequence shown here is derived from an EMBL/GenBank/DDBJ whole genome shotgun (WGS) entry which is preliminary data.</text>
</comment>